<protein>
    <submittedName>
        <fullName evidence="1">Uncharacterized protein</fullName>
    </submittedName>
</protein>
<gene>
    <name evidence="1" type="ORF">DPMN_123631</name>
</gene>
<dbReference type="AlphaFoldDB" id="A0A9D4GU44"/>
<organism evidence="1 2">
    <name type="scientific">Dreissena polymorpha</name>
    <name type="common">Zebra mussel</name>
    <name type="synonym">Mytilus polymorpha</name>
    <dbReference type="NCBI Taxonomy" id="45954"/>
    <lineage>
        <taxon>Eukaryota</taxon>
        <taxon>Metazoa</taxon>
        <taxon>Spiralia</taxon>
        <taxon>Lophotrochozoa</taxon>
        <taxon>Mollusca</taxon>
        <taxon>Bivalvia</taxon>
        <taxon>Autobranchia</taxon>
        <taxon>Heteroconchia</taxon>
        <taxon>Euheterodonta</taxon>
        <taxon>Imparidentia</taxon>
        <taxon>Neoheterodontei</taxon>
        <taxon>Myida</taxon>
        <taxon>Dreissenoidea</taxon>
        <taxon>Dreissenidae</taxon>
        <taxon>Dreissena</taxon>
    </lineage>
</organism>
<comment type="caution">
    <text evidence="1">The sequence shown here is derived from an EMBL/GenBank/DDBJ whole genome shotgun (WGS) entry which is preliminary data.</text>
</comment>
<proteinExistence type="predicted"/>
<reference evidence="1" key="1">
    <citation type="journal article" date="2019" name="bioRxiv">
        <title>The Genome of the Zebra Mussel, Dreissena polymorpha: A Resource for Invasive Species Research.</title>
        <authorList>
            <person name="McCartney M.A."/>
            <person name="Auch B."/>
            <person name="Kono T."/>
            <person name="Mallez S."/>
            <person name="Zhang Y."/>
            <person name="Obille A."/>
            <person name="Becker A."/>
            <person name="Abrahante J.E."/>
            <person name="Garbe J."/>
            <person name="Badalamenti J.P."/>
            <person name="Herman A."/>
            <person name="Mangelson H."/>
            <person name="Liachko I."/>
            <person name="Sullivan S."/>
            <person name="Sone E.D."/>
            <person name="Koren S."/>
            <person name="Silverstein K.A.T."/>
            <person name="Beckman K.B."/>
            <person name="Gohl D.M."/>
        </authorList>
    </citation>
    <scope>NUCLEOTIDE SEQUENCE</scope>
    <source>
        <strain evidence="1">Duluth1</strain>
        <tissue evidence="1">Whole animal</tissue>
    </source>
</reference>
<accession>A0A9D4GU44</accession>
<sequence>MTSAYTAIFHSDFQILLDQAEELYSFCLGSRRGYLMFRDFDQTRDGYIEEET</sequence>
<name>A0A9D4GU44_DREPO</name>
<evidence type="ECO:0000313" key="1">
    <source>
        <dbReference type="EMBL" id="KAH3821863.1"/>
    </source>
</evidence>
<dbReference type="EMBL" id="JAIWYP010000005">
    <property type="protein sequence ID" value="KAH3821863.1"/>
    <property type="molecule type" value="Genomic_DNA"/>
</dbReference>
<reference evidence="1" key="2">
    <citation type="submission" date="2020-11" db="EMBL/GenBank/DDBJ databases">
        <authorList>
            <person name="McCartney M.A."/>
            <person name="Auch B."/>
            <person name="Kono T."/>
            <person name="Mallez S."/>
            <person name="Becker A."/>
            <person name="Gohl D.M."/>
            <person name="Silverstein K.A.T."/>
            <person name="Koren S."/>
            <person name="Bechman K.B."/>
            <person name="Herman A."/>
            <person name="Abrahante J.E."/>
            <person name="Garbe J."/>
        </authorList>
    </citation>
    <scope>NUCLEOTIDE SEQUENCE</scope>
    <source>
        <strain evidence="1">Duluth1</strain>
        <tissue evidence="1">Whole animal</tissue>
    </source>
</reference>
<dbReference type="Proteomes" id="UP000828390">
    <property type="component" value="Unassembled WGS sequence"/>
</dbReference>
<keyword evidence="2" id="KW-1185">Reference proteome</keyword>
<evidence type="ECO:0000313" key="2">
    <source>
        <dbReference type="Proteomes" id="UP000828390"/>
    </source>
</evidence>